<gene>
    <name evidence="1" type="ORF">DERP_005126</name>
</gene>
<keyword evidence="2" id="KW-1185">Reference proteome</keyword>
<protein>
    <submittedName>
        <fullName evidence="1">Uncharacterized protein</fullName>
    </submittedName>
</protein>
<sequence length="63" mass="7612">MFVDHNHQHQYYPLLMQIFYDMVSVRLNKIIINLLDESFVTNDDDDSELIEFIEQENSDKYNA</sequence>
<comment type="caution">
    <text evidence="1">The sequence shown here is derived from an EMBL/GenBank/DDBJ whole genome shotgun (WGS) entry which is preliminary data.</text>
</comment>
<dbReference type="Proteomes" id="UP000887458">
    <property type="component" value="Unassembled WGS sequence"/>
</dbReference>
<reference evidence="1 2" key="1">
    <citation type="journal article" date="2018" name="J. Allergy Clin. Immunol.">
        <title>High-quality assembly of Dermatophagoides pteronyssinus genome and transcriptome reveals a wide range of novel allergens.</title>
        <authorList>
            <person name="Liu X.Y."/>
            <person name="Yang K.Y."/>
            <person name="Wang M.Q."/>
            <person name="Kwok J.S."/>
            <person name="Zeng X."/>
            <person name="Yang Z."/>
            <person name="Xiao X.J."/>
            <person name="Lau C.P."/>
            <person name="Li Y."/>
            <person name="Huang Z.M."/>
            <person name="Ba J.G."/>
            <person name="Yim A.K."/>
            <person name="Ouyang C.Y."/>
            <person name="Ngai S.M."/>
            <person name="Chan T.F."/>
            <person name="Leung E.L."/>
            <person name="Liu L."/>
            <person name="Liu Z.G."/>
            <person name="Tsui S.K."/>
        </authorList>
    </citation>
    <scope>NUCLEOTIDE SEQUENCE [LARGE SCALE GENOMIC DNA]</scope>
    <source>
        <strain evidence="1">Derp</strain>
    </source>
</reference>
<accession>A0ABQ8JUJ5</accession>
<dbReference type="EMBL" id="NJHN03000017">
    <property type="protein sequence ID" value="KAH9425907.1"/>
    <property type="molecule type" value="Genomic_DNA"/>
</dbReference>
<evidence type="ECO:0000313" key="2">
    <source>
        <dbReference type="Proteomes" id="UP000887458"/>
    </source>
</evidence>
<organism evidence="1 2">
    <name type="scientific">Dermatophagoides pteronyssinus</name>
    <name type="common">European house dust mite</name>
    <dbReference type="NCBI Taxonomy" id="6956"/>
    <lineage>
        <taxon>Eukaryota</taxon>
        <taxon>Metazoa</taxon>
        <taxon>Ecdysozoa</taxon>
        <taxon>Arthropoda</taxon>
        <taxon>Chelicerata</taxon>
        <taxon>Arachnida</taxon>
        <taxon>Acari</taxon>
        <taxon>Acariformes</taxon>
        <taxon>Sarcoptiformes</taxon>
        <taxon>Astigmata</taxon>
        <taxon>Psoroptidia</taxon>
        <taxon>Analgoidea</taxon>
        <taxon>Pyroglyphidae</taxon>
        <taxon>Dermatophagoidinae</taxon>
        <taxon>Dermatophagoides</taxon>
    </lineage>
</organism>
<evidence type="ECO:0000313" key="1">
    <source>
        <dbReference type="EMBL" id="KAH9425907.1"/>
    </source>
</evidence>
<reference evidence="1 2" key="2">
    <citation type="journal article" date="2022" name="Mol. Biol. Evol.">
        <title>Comparative Genomics Reveals Insights into the Divergent Evolution of Astigmatic Mites and Household Pest Adaptations.</title>
        <authorList>
            <person name="Xiong Q."/>
            <person name="Wan A.T."/>
            <person name="Liu X."/>
            <person name="Fung C.S."/>
            <person name="Xiao X."/>
            <person name="Malainual N."/>
            <person name="Hou J."/>
            <person name="Wang L."/>
            <person name="Wang M."/>
            <person name="Yang K.Y."/>
            <person name="Cui Y."/>
            <person name="Leung E.L."/>
            <person name="Nong W."/>
            <person name="Shin S.K."/>
            <person name="Au S.W."/>
            <person name="Jeong K.Y."/>
            <person name="Chew F.T."/>
            <person name="Hui J.H."/>
            <person name="Leung T.F."/>
            <person name="Tungtrongchitr A."/>
            <person name="Zhong N."/>
            <person name="Liu Z."/>
            <person name="Tsui S.K."/>
        </authorList>
    </citation>
    <scope>NUCLEOTIDE SEQUENCE [LARGE SCALE GENOMIC DNA]</scope>
    <source>
        <strain evidence="1">Derp</strain>
    </source>
</reference>
<proteinExistence type="predicted"/>
<name>A0ABQ8JUJ5_DERPT</name>